<dbReference type="EMBL" id="JAATJL010000001">
    <property type="protein sequence ID" value="NJC21416.1"/>
    <property type="molecule type" value="Genomic_DNA"/>
</dbReference>
<name>A0A846RQN9_9MICC</name>
<comment type="caution">
    <text evidence="1">The sequence shown here is derived from an EMBL/GenBank/DDBJ whole genome shotgun (WGS) entry which is preliminary data.</text>
</comment>
<protein>
    <submittedName>
        <fullName evidence="1">Uncharacterized protein (DUF488 family)</fullName>
    </submittedName>
</protein>
<dbReference type="InterPro" id="IPR007438">
    <property type="entry name" value="DUF488"/>
</dbReference>
<dbReference type="PANTHER" id="PTHR39337:SF1">
    <property type="entry name" value="BLR5642 PROTEIN"/>
    <property type="match status" value="1"/>
</dbReference>
<organism evidence="1 2">
    <name type="scientific">Arthrobacter pigmenti</name>
    <dbReference type="NCBI Taxonomy" id="271432"/>
    <lineage>
        <taxon>Bacteria</taxon>
        <taxon>Bacillati</taxon>
        <taxon>Actinomycetota</taxon>
        <taxon>Actinomycetes</taxon>
        <taxon>Micrococcales</taxon>
        <taxon>Micrococcaceae</taxon>
        <taxon>Arthrobacter</taxon>
    </lineage>
</organism>
<dbReference type="Proteomes" id="UP000547458">
    <property type="component" value="Unassembled WGS sequence"/>
</dbReference>
<evidence type="ECO:0000313" key="2">
    <source>
        <dbReference type="Proteomes" id="UP000547458"/>
    </source>
</evidence>
<dbReference type="AlphaFoldDB" id="A0A846RQN9"/>
<dbReference type="RefSeq" id="WP_167991121.1">
    <property type="nucleotide sequence ID" value="NZ_JAATJL010000001.1"/>
</dbReference>
<keyword evidence="2" id="KW-1185">Reference proteome</keyword>
<evidence type="ECO:0000313" key="1">
    <source>
        <dbReference type="EMBL" id="NJC21416.1"/>
    </source>
</evidence>
<gene>
    <name evidence="1" type="ORF">BJ994_000492</name>
</gene>
<dbReference type="Pfam" id="PF04343">
    <property type="entry name" value="DUF488"/>
    <property type="match status" value="1"/>
</dbReference>
<dbReference type="PIRSF" id="PIRSF024492">
    <property type="entry name" value="UCP024492"/>
    <property type="match status" value="1"/>
</dbReference>
<reference evidence="1 2" key="1">
    <citation type="submission" date="2020-03" db="EMBL/GenBank/DDBJ databases">
        <title>Sequencing the genomes of 1000 actinobacteria strains.</title>
        <authorList>
            <person name="Klenk H.-P."/>
        </authorList>
    </citation>
    <scope>NUCLEOTIDE SEQUENCE [LARGE SCALE GENOMIC DNA]</scope>
    <source>
        <strain evidence="1 2">DSM 16403</strain>
    </source>
</reference>
<dbReference type="PANTHER" id="PTHR39337">
    <property type="entry name" value="BLR5642 PROTEIN"/>
    <property type="match status" value="1"/>
</dbReference>
<sequence length="175" mass="19888">MRLLTLGHGTADRDELRTLLGEAPVELLADVRRYPGSRRNPDMSKDALAEWLPAGGVEYRWLEDLGGRRRRASDEPDADSWWRVEQFRAYAAYTRTDEFGAALDGLKSLASNRTTAIMCSESVWWRCHRRIIADVLVLLHSFTVEHLMHDGRLTLHTPSEGARVAGRSVFWDGQP</sequence>
<accession>A0A846RQN9</accession>
<dbReference type="InterPro" id="IPR014519">
    <property type="entry name" value="UCP024492"/>
</dbReference>
<proteinExistence type="predicted"/>